<name>A0A5C3QUF7_9AGAR</name>
<reference evidence="2 3" key="1">
    <citation type="journal article" date="2019" name="Nat. Ecol. Evol.">
        <title>Megaphylogeny resolves global patterns of mushroom evolution.</title>
        <authorList>
            <person name="Varga T."/>
            <person name="Krizsan K."/>
            <person name="Foldi C."/>
            <person name="Dima B."/>
            <person name="Sanchez-Garcia M."/>
            <person name="Sanchez-Ramirez S."/>
            <person name="Szollosi G.J."/>
            <person name="Szarkandi J.G."/>
            <person name="Papp V."/>
            <person name="Albert L."/>
            <person name="Andreopoulos W."/>
            <person name="Angelini C."/>
            <person name="Antonin V."/>
            <person name="Barry K.W."/>
            <person name="Bougher N.L."/>
            <person name="Buchanan P."/>
            <person name="Buyck B."/>
            <person name="Bense V."/>
            <person name="Catcheside P."/>
            <person name="Chovatia M."/>
            <person name="Cooper J."/>
            <person name="Damon W."/>
            <person name="Desjardin D."/>
            <person name="Finy P."/>
            <person name="Geml J."/>
            <person name="Haridas S."/>
            <person name="Hughes K."/>
            <person name="Justo A."/>
            <person name="Karasinski D."/>
            <person name="Kautmanova I."/>
            <person name="Kiss B."/>
            <person name="Kocsube S."/>
            <person name="Kotiranta H."/>
            <person name="LaButti K.M."/>
            <person name="Lechner B.E."/>
            <person name="Liimatainen K."/>
            <person name="Lipzen A."/>
            <person name="Lukacs Z."/>
            <person name="Mihaltcheva S."/>
            <person name="Morgado L.N."/>
            <person name="Niskanen T."/>
            <person name="Noordeloos M.E."/>
            <person name="Ohm R.A."/>
            <person name="Ortiz-Santana B."/>
            <person name="Ovrebo C."/>
            <person name="Racz N."/>
            <person name="Riley R."/>
            <person name="Savchenko A."/>
            <person name="Shiryaev A."/>
            <person name="Soop K."/>
            <person name="Spirin V."/>
            <person name="Szebenyi C."/>
            <person name="Tomsovsky M."/>
            <person name="Tulloss R.E."/>
            <person name="Uehling J."/>
            <person name="Grigoriev I.V."/>
            <person name="Vagvolgyi C."/>
            <person name="Papp T."/>
            <person name="Martin F.M."/>
            <person name="Miettinen O."/>
            <person name="Hibbett D.S."/>
            <person name="Nagy L.G."/>
        </authorList>
    </citation>
    <scope>NUCLEOTIDE SEQUENCE [LARGE SCALE GENOMIC DNA]</scope>
    <source>
        <strain evidence="2 3">CBS 309.79</strain>
    </source>
</reference>
<organism evidence="2 3">
    <name type="scientific">Pterulicium gracile</name>
    <dbReference type="NCBI Taxonomy" id="1884261"/>
    <lineage>
        <taxon>Eukaryota</taxon>
        <taxon>Fungi</taxon>
        <taxon>Dikarya</taxon>
        <taxon>Basidiomycota</taxon>
        <taxon>Agaricomycotina</taxon>
        <taxon>Agaricomycetes</taxon>
        <taxon>Agaricomycetidae</taxon>
        <taxon>Agaricales</taxon>
        <taxon>Pleurotineae</taxon>
        <taxon>Pterulaceae</taxon>
        <taxon>Pterulicium</taxon>
    </lineage>
</organism>
<dbReference type="STRING" id="1884261.A0A5C3QUF7"/>
<dbReference type="Proteomes" id="UP000305067">
    <property type="component" value="Unassembled WGS sequence"/>
</dbReference>
<dbReference type="AlphaFoldDB" id="A0A5C3QUF7"/>
<keyword evidence="3" id="KW-1185">Reference proteome</keyword>
<gene>
    <name evidence="2" type="ORF">BDV98DRAFT_230416</name>
</gene>
<protein>
    <submittedName>
        <fullName evidence="2">Uncharacterized protein</fullName>
    </submittedName>
</protein>
<dbReference type="EMBL" id="ML178816">
    <property type="protein sequence ID" value="TFL05696.1"/>
    <property type="molecule type" value="Genomic_DNA"/>
</dbReference>
<accession>A0A5C3QUF7</accession>
<sequence>MPRASLSDGEVYARSLLPRCRGYPLWIPEPFGAIAEYQNVGVRIGDVGYVTEDGAFETLFNVRVDANDPINKHGVPEEFEPLRLDDELHLSVVAAAVKEQSSIFSEHAKEIGVGFNVSLLDNPTLPASAGAGITVHWSSREGAIAHLPRGASHTRTPPSLFRKYALRHARSWYEFVNDVLERDIPSGSLYLITAFDKCDSWMVGAFSEAGAGHEVSLQIGAFGVGQAGVSRSYNWYNTNSPASRVGPTFPSVQSDGQESALVRTSTRVQDSKNTPLGRNQCLFIKGYNVALRKNWGFMSRKETSHVSLIENTKPDDIPRLGLQPSSLFRRGSRDDGSRSTGSRTPQTPEKDEQENEISPNTSADSVILDFIPATEVPFHPAMALNQYLLEAVRLLPHSVSFLDAKA</sequence>
<feature type="region of interest" description="Disordered" evidence="1">
    <location>
        <begin position="309"/>
        <end position="361"/>
    </location>
</feature>
<proteinExistence type="predicted"/>
<evidence type="ECO:0000313" key="3">
    <source>
        <dbReference type="Proteomes" id="UP000305067"/>
    </source>
</evidence>
<dbReference type="OrthoDB" id="2662290at2759"/>
<evidence type="ECO:0000256" key="1">
    <source>
        <dbReference type="SAM" id="MobiDB-lite"/>
    </source>
</evidence>
<evidence type="ECO:0000313" key="2">
    <source>
        <dbReference type="EMBL" id="TFL05696.1"/>
    </source>
</evidence>